<dbReference type="PROSITE" id="PS50851">
    <property type="entry name" value="CHEW"/>
    <property type="match status" value="1"/>
</dbReference>
<dbReference type="Proteomes" id="UP001143362">
    <property type="component" value="Unassembled WGS sequence"/>
</dbReference>
<evidence type="ECO:0000313" key="3">
    <source>
        <dbReference type="Proteomes" id="UP001143362"/>
    </source>
</evidence>
<proteinExistence type="predicted"/>
<feature type="domain" description="CheW-like" evidence="1">
    <location>
        <begin position="26"/>
        <end position="170"/>
    </location>
</feature>
<gene>
    <name evidence="2" type="ORF">EYC98_06000</name>
</gene>
<dbReference type="SUPFAM" id="SSF50341">
    <property type="entry name" value="CheW-like"/>
    <property type="match status" value="1"/>
</dbReference>
<dbReference type="InterPro" id="IPR002545">
    <property type="entry name" value="CheW-lke_dom"/>
</dbReference>
<dbReference type="PANTHER" id="PTHR22617">
    <property type="entry name" value="CHEMOTAXIS SENSOR HISTIDINE KINASE-RELATED"/>
    <property type="match status" value="1"/>
</dbReference>
<evidence type="ECO:0000259" key="1">
    <source>
        <dbReference type="PROSITE" id="PS50851"/>
    </source>
</evidence>
<dbReference type="PANTHER" id="PTHR22617:SF43">
    <property type="entry name" value="PROTEIN PILI"/>
    <property type="match status" value="1"/>
</dbReference>
<protein>
    <submittedName>
        <fullName evidence="2">Chemotaxis protein CheW</fullName>
    </submittedName>
</protein>
<dbReference type="Gene3D" id="2.30.30.40">
    <property type="entry name" value="SH3 Domains"/>
    <property type="match status" value="1"/>
</dbReference>
<dbReference type="SMART" id="SM00260">
    <property type="entry name" value="CheW"/>
    <property type="match status" value="1"/>
</dbReference>
<sequence length="179" mass="19476">MDQVNFDRLRAMAQHIGQNAAPVPLANRYVEYWYGAAFEVLGVRCAVSLEEIRKIVDVTPTVPIPGVKRWVRGLANIGGRLLSIADFSSFLSGGEQTSNGKQAFIVSGRGIHTGLLIDANFGGVRFPKNELRTDVAVAQQLQPYVSGVYTAEDGDYAVFSIERLLNDTDFSQAGIAVNN</sequence>
<dbReference type="InterPro" id="IPR036061">
    <property type="entry name" value="CheW-like_dom_sf"/>
</dbReference>
<dbReference type="RefSeq" id="WP_279244401.1">
    <property type="nucleotide sequence ID" value="NZ_SHNN01000001.1"/>
</dbReference>
<dbReference type="Gene3D" id="2.40.50.180">
    <property type="entry name" value="CheA-289, Domain 4"/>
    <property type="match status" value="1"/>
</dbReference>
<accession>A0ABT3TDU3</accession>
<dbReference type="EMBL" id="SHNN01000001">
    <property type="protein sequence ID" value="MCX2980424.1"/>
    <property type="molecule type" value="Genomic_DNA"/>
</dbReference>
<name>A0ABT3TDU3_9GAMM</name>
<reference evidence="2" key="1">
    <citation type="submission" date="2019-02" db="EMBL/GenBank/DDBJ databases">
        <authorList>
            <person name="Li S.-H."/>
        </authorList>
    </citation>
    <scope>NUCLEOTIDE SEQUENCE</scope>
    <source>
        <strain evidence="2">IMCC14734</strain>
    </source>
</reference>
<organism evidence="2 3">
    <name type="scientific">Candidatus Litorirhabdus singularis</name>
    <dbReference type="NCBI Taxonomy" id="2518993"/>
    <lineage>
        <taxon>Bacteria</taxon>
        <taxon>Pseudomonadati</taxon>
        <taxon>Pseudomonadota</taxon>
        <taxon>Gammaproteobacteria</taxon>
        <taxon>Cellvibrionales</taxon>
        <taxon>Halieaceae</taxon>
        <taxon>Candidatus Litorirhabdus</taxon>
    </lineage>
</organism>
<keyword evidence="3" id="KW-1185">Reference proteome</keyword>
<dbReference type="InterPro" id="IPR039315">
    <property type="entry name" value="CheW"/>
</dbReference>
<comment type="caution">
    <text evidence="2">The sequence shown here is derived from an EMBL/GenBank/DDBJ whole genome shotgun (WGS) entry which is preliminary data.</text>
</comment>
<evidence type="ECO:0000313" key="2">
    <source>
        <dbReference type="EMBL" id="MCX2980424.1"/>
    </source>
</evidence>
<dbReference type="Pfam" id="PF01584">
    <property type="entry name" value="CheW"/>
    <property type="match status" value="1"/>
</dbReference>